<accession>A0AAX2SA43</accession>
<feature type="compositionally biased region" description="Gly residues" evidence="1">
    <location>
        <begin position="159"/>
        <end position="176"/>
    </location>
</feature>
<feature type="region of interest" description="Disordered" evidence="1">
    <location>
        <begin position="140"/>
        <end position="217"/>
    </location>
</feature>
<evidence type="ECO:0000256" key="1">
    <source>
        <dbReference type="SAM" id="MobiDB-lite"/>
    </source>
</evidence>
<proteinExistence type="predicted"/>
<comment type="caution">
    <text evidence="2">The sequence shown here is derived from an EMBL/GenBank/DDBJ whole genome shotgun (WGS) entry which is preliminary data.</text>
</comment>
<evidence type="ECO:0000313" key="2">
    <source>
        <dbReference type="EMBL" id="TFH99641.1"/>
    </source>
</evidence>
<name>A0AAX2SA43_KOCRH</name>
<sequence length="350" mass="35645">MSSHPSPAPARPWRIMAAVLAVLLVLVLAGGAWAYWRPLSEHDAVRLTARATVESVRSELTPDPDVLPDNALARQLDALGPAATPTQQRRLDEQGGQWNPPADLADAADRMARLSVAAPDEELAGNTASVAASWWAAQQTMGAETPAQAPDSPLDTAGGPSGEGAGPAAGGPGDSGRGTSPAAVPTSSSGGTGFESARPGAMPGTADAGSPTGTETPCQEDLLAAATALDRSAFTAEAASAVMADGPARDTVTTVADDVRTTLSHPRVEPLLACEPPPVAARHDLPRDLAVEPARKVGQTQQETARALLAAAASSPSEDRVWLLTALRDTVRTAQALAPQEPVPALPAAP</sequence>
<evidence type="ECO:0000313" key="3">
    <source>
        <dbReference type="Proteomes" id="UP000298017"/>
    </source>
</evidence>
<dbReference type="RefSeq" id="WP_135010830.1">
    <property type="nucleotide sequence ID" value="NZ_JAYEXM010000003.1"/>
</dbReference>
<dbReference type="AlphaFoldDB" id="A0AAX2SA43"/>
<reference evidence="2 3" key="1">
    <citation type="submission" date="2019-03" db="EMBL/GenBank/DDBJ databases">
        <title>Genome Sequencing and Assembly of Various Microbes Isolated from Alder Root Nodule.</title>
        <authorList>
            <person name="Swanson E."/>
            <person name="Sevigny J.L."/>
            <person name="Pesce C."/>
            <person name="Davis I."/>
            <person name="Kleiner V."/>
            <person name="Tisa L."/>
        </authorList>
    </citation>
    <scope>NUCLEOTIDE SEQUENCE [LARGE SCALE GENOMIC DNA]</scope>
    <source>
        <strain evidence="2 3">4R-31</strain>
    </source>
</reference>
<dbReference type="EMBL" id="SPNK01000013">
    <property type="protein sequence ID" value="TFH99641.1"/>
    <property type="molecule type" value="Genomic_DNA"/>
</dbReference>
<dbReference type="Proteomes" id="UP000298017">
    <property type="component" value="Unassembled WGS sequence"/>
</dbReference>
<organism evidence="2 3">
    <name type="scientific">Kocuria rhizophila</name>
    <dbReference type="NCBI Taxonomy" id="72000"/>
    <lineage>
        <taxon>Bacteria</taxon>
        <taxon>Bacillati</taxon>
        <taxon>Actinomycetota</taxon>
        <taxon>Actinomycetes</taxon>
        <taxon>Micrococcales</taxon>
        <taxon>Micrococcaceae</taxon>
        <taxon>Kocuria</taxon>
    </lineage>
</organism>
<gene>
    <name evidence="2" type="ORF">E4P33_10115</name>
</gene>
<protein>
    <recommendedName>
        <fullName evidence="4">DUF4439 domain-containing protein</fullName>
    </recommendedName>
</protein>
<keyword evidence="3" id="KW-1185">Reference proteome</keyword>
<evidence type="ECO:0008006" key="4">
    <source>
        <dbReference type="Google" id="ProtNLM"/>
    </source>
</evidence>
<feature type="region of interest" description="Disordered" evidence="1">
    <location>
        <begin position="83"/>
        <end position="103"/>
    </location>
</feature>